<dbReference type="Pfam" id="PF18072">
    <property type="entry name" value="FGAR-AT_linker"/>
    <property type="match status" value="1"/>
</dbReference>
<dbReference type="InterPro" id="IPR036921">
    <property type="entry name" value="PurM-like_N_sf"/>
</dbReference>
<feature type="domain" description="PurM-like C-terminal" evidence="17">
    <location>
        <begin position="858"/>
        <end position="985"/>
    </location>
</feature>
<dbReference type="GO" id="GO:0005524">
    <property type="term" value="F:ATP binding"/>
    <property type="evidence" value="ECO:0007669"/>
    <property type="project" value="UniProtKB-KW"/>
</dbReference>
<keyword evidence="5" id="KW-0963">Cytoplasm</keyword>
<evidence type="ECO:0000256" key="4">
    <source>
        <dbReference type="ARBA" id="ARBA00012747"/>
    </source>
</evidence>
<dbReference type="InterPro" id="IPR041609">
    <property type="entry name" value="PurL_linker"/>
</dbReference>
<evidence type="ECO:0000259" key="20">
    <source>
        <dbReference type="Pfam" id="PF22689"/>
    </source>
</evidence>
<evidence type="ECO:0000256" key="9">
    <source>
        <dbReference type="ARBA" id="ARBA00022755"/>
    </source>
</evidence>
<feature type="domain" description="Phosphoribosylformylglycinamidine synthase linker" evidence="18">
    <location>
        <begin position="191"/>
        <end position="239"/>
    </location>
</feature>
<dbReference type="SUPFAM" id="SSF56042">
    <property type="entry name" value="PurM C-terminal domain-like"/>
    <property type="match status" value="2"/>
</dbReference>
<evidence type="ECO:0000256" key="5">
    <source>
        <dbReference type="ARBA" id="ARBA00022490"/>
    </source>
</evidence>
<dbReference type="Pfam" id="PF02769">
    <property type="entry name" value="AIRS_C"/>
    <property type="match status" value="2"/>
</dbReference>
<protein>
    <recommendedName>
        <fullName evidence="4">phosphoribosylformylglycinamidine synthase</fullName>
        <ecNumber evidence="4">6.3.5.3</ecNumber>
    </recommendedName>
    <alternativeName>
        <fullName evidence="14">Formylglycinamide ribonucleotide amidotransferase</fullName>
    </alternativeName>
    <alternativeName>
        <fullName evidence="13">Formylglycinamide ribotide amidotransferase</fullName>
    </alternativeName>
</protein>
<evidence type="ECO:0000256" key="1">
    <source>
        <dbReference type="ARBA" id="ARBA00004496"/>
    </source>
</evidence>
<dbReference type="GO" id="GO:0004642">
    <property type="term" value="F:phosphoribosylformylglycinamidine synthase activity"/>
    <property type="evidence" value="ECO:0007669"/>
    <property type="project" value="UniProtKB-EC"/>
</dbReference>
<dbReference type="GO" id="GO:0046872">
    <property type="term" value="F:metal ion binding"/>
    <property type="evidence" value="ECO:0007669"/>
    <property type="project" value="UniProtKB-KW"/>
</dbReference>
<comment type="similarity">
    <text evidence="3">In the N-terminal section; belongs to the FGAMS family.</text>
</comment>
<dbReference type="Pfam" id="PF18076">
    <property type="entry name" value="FGAR-AT_N"/>
    <property type="match status" value="1"/>
</dbReference>
<dbReference type="CDD" id="cd02204">
    <property type="entry name" value="PurL_repeat2"/>
    <property type="match status" value="1"/>
</dbReference>
<evidence type="ECO:0000256" key="12">
    <source>
        <dbReference type="ARBA" id="ARBA00022962"/>
    </source>
</evidence>
<dbReference type="NCBIfam" id="NF003672">
    <property type="entry name" value="PRK05297.1"/>
    <property type="match status" value="1"/>
</dbReference>
<comment type="function">
    <text evidence="16">Phosphoribosylformylglycinamidine synthase involved in the purines biosynthetic pathway. Catalyzes the ATP-dependent conversion of formylglycinamide ribonucleotide (FGAR) and glutamine to yield formylglycinamidine ribonucleotide (FGAM) and glutamate.</text>
</comment>
<evidence type="ECO:0000256" key="6">
    <source>
        <dbReference type="ARBA" id="ARBA00022598"/>
    </source>
</evidence>
<dbReference type="InterPro" id="IPR036676">
    <property type="entry name" value="PurM-like_C_sf"/>
</dbReference>
<dbReference type="InterPro" id="IPR010073">
    <property type="entry name" value="PurL_large"/>
</dbReference>
<feature type="domain" description="FGAR-AT PurM N-terminal-like" evidence="20">
    <location>
        <begin position="668"/>
        <end position="827"/>
    </location>
</feature>
<keyword evidence="12" id="KW-0315">Glutamine amidotransferase</keyword>
<dbReference type="SUPFAM" id="SSF52317">
    <property type="entry name" value="Class I glutamine amidotransferase-like"/>
    <property type="match status" value="1"/>
</dbReference>
<dbReference type="SMART" id="SM01211">
    <property type="entry name" value="GATase_5"/>
    <property type="match status" value="1"/>
</dbReference>
<dbReference type="EC" id="6.3.5.3" evidence="4"/>
<keyword evidence="11" id="KW-0460">Magnesium</keyword>
<dbReference type="Pfam" id="PF13507">
    <property type="entry name" value="GATase_5"/>
    <property type="match status" value="1"/>
</dbReference>
<dbReference type="CDD" id="cd02203">
    <property type="entry name" value="PurL_repeat1"/>
    <property type="match status" value="1"/>
</dbReference>
<organism evidence="21">
    <name type="scientific">marine metagenome</name>
    <dbReference type="NCBI Taxonomy" id="408172"/>
    <lineage>
        <taxon>unclassified sequences</taxon>
        <taxon>metagenomes</taxon>
        <taxon>ecological metagenomes</taxon>
    </lineage>
</organism>
<dbReference type="Gene3D" id="1.10.8.750">
    <property type="entry name" value="Phosphoribosylformylglycinamidine synthase, linker domain"/>
    <property type="match status" value="1"/>
</dbReference>
<dbReference type="GO" id="GO:0005737">
    <property type="term" value="C:cytoplasm"/>
    <property type="evidence" value="ECO:0007669"/>
    <property type="project" value="UniProtKB-SubCell"/>
</dbReference>
<dbReference type="PANTHER" id="PTHR10099:SF1">
    <property type="entry name" value="PHOSPHORIBOSYLFORMYLGLYCINAMIDINE SYNTHASE"/>
    <property type="match status" value="1"/>
</dbReference>
<dbReference type="InterPro" id="IPR055181">
    <property type="entry name" value="FGAR-AT_PurM_N-like"/>
</dbReference>
<evidence type="ECO:0000259" key="19">
    <source>
        <dbReference type="Pfam" id="PF18076"/>
    </source>
</evidence>
<keyword evidence="9" id="KW-0658">Purine biosynthesis</keyword>
<dbReference type="SUPFAM" id="SSF82697">
    <property type="entry name" value="PurS-like"/>
    <property type="match status" value="1"/>
</dbReference>
<dbReference type="GO" id="GO:0006189">
    <property type="term" value="P:'de novo' IMP biosynthetic process"/>
    <property type="evidence" value="ECO:0007669"/>
    <property type="project" value="UniProtKB-UniPathway"/>
</dbReference>
<dbReference type="CDD" id="cd01740">
    <property type="entry name" value="GATase1_FGAR_AT"/>
    <property type="match status" value="1"/>
</dbReference>
<dbReference type="SUPFAM" id="SSF55326">
    <property type="entry name" value="PurM N-terminal domain-like"/>
    <property type="match status" value="2"/>
</dbReference>
<dbReference type="UniPathway" id="UPA00074">
    <property type="reaction ID" value="UER00128"/>
</dbReference>
<dbReference type="InterPro" id="IPR036604">
    <property type="entry name" value="PurS-like_sf"/>
</dbReference>
<accession>A0A381PBQ4</accession>
<evidence type="ECO:0000259" key="17">
    <source>
        <dbReference type="Pfam" id="PF02769"/>
    </source>
</evidence>
<comment type="subcellular location">
    <subcellularLocation>
        <location evidence="1">Cytoplasm</location>
    </subcellularLocation>
</comment>
<comment type="catalytic activity">
    <reaction evidence="15">
        <text>N(2)-formyl-N(1)-(5-phospho-beta-D-ribosyl)glycinamide + L-glutamine + ATP + H2O = 2-formamido-N(1)-(5-O-phospho-beta-D-ribosyl)acetamidine + L-glutamate + ADP + phosphate + H(+)</text>
        <dbReference type="Rhea" id="RHEA:17129"/>
        <dbReference type="ChEBI" id="CHEBI:15377"/>
        <dbReference type="ChEBI" id="CHEBI:15378"/>
        <dbReference type="ChEBI" id="CHEBI:29985"/>
        <dbReference type="ChEBI" id="CHEBI:30616"/>
        <dbReference type="ChEBI" id="CHEBI:43474"/>
        <dbReference type="ChEBI" id="CHEBI:58359"/>
        <dbReference type="ChEBI" id="CHEBI:147286"/>
        <dbReference type="ChEBI" id="CHEBI:147287"/>
        <dbReference type="ChEBI" id="CHEBI:456216"/>
        <dbReference type="EC" id="6.3.5.3"/>
    </reaction>
</comment>
<evidence type="ECO:0000256" key="11">
    <source>
        <dbReference type="ARBA" id="ARBA00022842"/>
    </source>
</evidence>
<evidence type="ECO:0000256" key="3">
    <source>
        <dbReference type="ARBA" id="ARBA00008608"/>
    </source>
</evidence>
<keyword evidence="10" id="KW-0067">ATP-binding</keyword>
<keyword evidence="7" id="KW-0479">Metal-binding</keyword>
<dbReference type="PROSITE" id="PS51273">
    <property type="entry name" value="GATASE_TYPE_1"/>
    <property type="match status" value="1"/>
</dbReference>
<dbReference type="InterPro" id="IPR029062">
    <property type="entry name" value="Class_I_gatase-like"/>
</dbReference>
<dbReference type="Gene3D" id="3.30.1330.10">
    <property type="entry name" value="PurM-like, N-terminal domain"/>
    <property type="match status" value="2"/>
</dbReference>
<dbReference type="Gene3D" id="3.90.650.10">
    <property type="entry name" value="PurM-like C-terminal domain"/>
    <property type="match status" value="2"/>
</dbReference>
<feature type="domain" description="Phosphoribosylformylglycinamidine synthase N-terminal" evidence="19">
    <location>
        <begin position="50"/>
        <end position="169"/>
    </location>
</feature>
<evidence type="ECO:0000256" key="14">
    <source>
        <dbReference type="ARBA" id="ARBA00032632"/>
    </source>
</evidence>
<dbReference type="FunFam" id="1.10.8.750:FF:000002">
    <property type="entry name" value="Phosphoribosylformylglycinamidine synthase"/>
    <property type="match status" value="1"/>
</dbReference>
<evidence type="ECO:0000256" key="8">
    <source>
        <dbReference type="ARBA" id="ARBA00022741"/>
    </source>
</evidence>
<dbReference type="InterPro" id="IPR040707">
    <property type="entry name" value="FGAR-AT_N"/>
</dbReference>
<comment type="pathway">
    <text evidence="2">Purine metabolism; IMP biosynthesis via de novo pathway; 5-amino-1-(5-phospho-D-ribosyl)imidazole from N(2)-formyl-N(1)-(5-phospho-D-ribosyl)glycinamide: step 1/2.</text>
</comment>
<dbReference type="FunFam" id="3.30.1330.10:FF:000005">
    <property type="entry name" value="Phosphoribosylformylglycinamidine synthase"/>
    <property type="match status" value="1"/>
</dbReference>
<evidence type="ECO:0000313" key="21">
    <source>
        <dbReference type="EMBL" id="SUZ64370.1"/>
    </source>
</evidence>
<proteinExistence type="inferred from homology"/>
<evidence type="ECO:0000259" key="18">
    <source>
        <dbReference type="Pfam" id="PF18072"/>
    </source>
</evidence>
<dbReference type="EMBL" id="UINC01000932">
    <property type="protein sequence ID" value="SUZ64370.1"/>
    <property type="molecule type" value="Genomic_DNA"/>
</dbReference>
<evidence type="ECO:0000256" key="2">
    <source>
        <dbReference type="ARBA" id="ARBA00004920"/>
    </source>
</evidence>
<name>A0A381PBQ4_9ZZZZ</name>
<evidence type="ECO:0000256" key="16">
    <source>
        <dbReference type="ARBA" id="ARBA00057317"/>
    </source>
</evidence>
<keyword evidence="6" id="KW-0436">Ligase</keyword>
<feature type="domain" description="PurM-like C-terminal" evidence="17">
    <location>
        <begin position="452"/>
        <end position="608"/>
    </location>
</feature>
<sequence>MLSKSSRSGGREPVSMQAMFGATALSAFKSTNLLRLLRTSLPSVESLSAQFVHFVDCEADFVAAESSEMISLLEYGPKPNGVSKEESLGSSIRLVIPRPGTISPWSSKATDILHNCGLTQICRIERGTLFRINTKHLLDERDMHLLDSFLHDRMTQTILNDIESAAILFDSADPTPMQSVDILAQGKSALLKANVAMGLALADEEMDYLFDRFGELERNPTDIELMMFAQANSEHCRHKIFNASWNIDGEQQDKSLFTMIRNTHRQSPSGVLSAYTDNAAVINGHYGERFFPAPETKQYTFTPEAIHILMKVETHNHPTAIAPFPGASTGSGGEIRDEGATGLGAKPKAGLTGFSVSNLYLPDLPQPWEEYHGKPGHIASALEIMLEGPIGGAAFNNEYGRPNLCGYFRTFEESVINEAGDPEVRGYHKPIMIAGGIGNIREPHIEKGEIEVGAQLIVLGGPAMLIGLGGGAASSITSGAGDEDLDFASVQRDNAEMERRCQEVIDQCWQLGVANPITFIHDVGAGGLSNALPELVKDGGRGGVFELRDIPIAESQLSPLEIWCNEAQERYVLAINSANIEGFDAICRRERCPYALVGQTTEEKCIRLHDRHFNNNPIDLPMDLLFGKTPKMHRKVKSGHVFAGEFEVTRINFEEAVKRVLSLPTVASKNFLITIGDRTISGLVHRDQMVGPWQVPVADAAVTASSYKAYSGEAMAMGERTPLSLFNAAASGRMAIAEAVTNIISTDVRNLGDIKLSANWMVAAGHGSEDAKLYETVKAVATELCPQLGICIPVGKDSMSMRTVWEDDGKQQSNTAPLSLIISAFAPVGDIRRTITPQLRLDKGPSSLLLIDLARGKNRLGCSALAQVFRQMQGVVPDLDEPTDLIRFFEFVRECREQDLLLAYHDRSDGGLFATVMEMAFAAHCGVDIAIQTEELIPVLFAEEPGAVIQVCDSQYNSIQELAVSHKLDDCLQVIGTPNNSGVVTVSDGTEQVYSNTRVDLQRIWSATSYHLQSIRDNSDCAQEEYDQILQSDDPGMNVVLSFDVNEDISAPYVNVASRPQVAVVREQGVNGQTEMAAAFDRAGFAAIDVHMTDLIEDRVTLNQFKVLVACGGFSYGDVLGAGGGWAKSILFNESLRRQFSDFFERADTLTLGVCNGCQMVSLLRELIPGAEQWPRFVRNRSEQFEGRFSLVRVEVSNSMFLSGMAGSRFPLAVAHGEGRAEFASITDSQVIERSNRVALKFIDNYGEATELYPANPNGSPGGIAGIANSDGRVTIMMPHPERVFRVCQNSWHPSEWEKDAPSMRMFRNARNWLG</sequence>
<evidence type="ECO:0000256" key="10">
    <source>
        <dbReference type="ARBA" id="ARBA00022840"/>
    </source>
</evidence>
<dbReference type="NCBIfam" id="TIGR01735">
    <property type="entry name" value="FGAM_synt"/>
    <property type="match status" value="1"/>
</dbReference>
<dbReference type="FunFam" id="3.90.650.10:FF:000002">
    <property type="entry name" value="Phosphoribosylformylglycinamidine synthase"/>
    <property type="match status" value="1"/>
</dbReference>
<evidence type="ECO:0000256" key="7">
    <source>
        <dbReference type="ARBA" id="ARBA00022723"/>
    </source>
</evidence>
<dbReference type="SUPFAM" id="SSF109736">
    <property type="entry name" value="FGAM synthase PurL, linker domain"/>
    <property type="match status" value="1"/>
</dbReference>
<dbReference type="HAMAP" id="MF_00419">
    <property type="entry name" value="PurL_1"/>
    <property type="match status" value="1"/>
</dbReference>
<dbReference type="Gene3D" id="3.40.50.880">
    <property type="match status" value="1"/>
</dbReference>
<dbReference type="FunFam" id="3.40.50.880:FF:000008">
    <property type="entry name" value="Phosphoribosylformylglycinamidine synthase"/>
    <property type="match status" value="1"/>
</dbReference>
<evidence type="ECO:0000256" key="15">
    <source>
        <dbReference type="ARBA" id="ARBA00052585"/>
    </source>
</evidence>
<dbReference type="PANTHER" id="PTHR10099">
    <property type="entry name" value="PHOSPHORIBOSYLFORMYLGLYCINAMIDINE SYNTHASE"/>
    <property type="match status" value="1"/>
</dbReference>
<keyword evidence="8" id="KW-0547">Nucleotide-binding</keyword>
<dbReference type="Pfam" id="PF22689">
    <property type="entry name" value="FGAR-AT_PurM_N-like"/>
    <property type="match status" value="1"/>
</dbReference>
<gene>
    <name evidence="21" type="ORF">METZ01_LOCUS17224</name>
</gene>
<dbReference type="FunFam" id="3.30.1330.10:FF:000002">
    <property type="entry name" value="Phosphoribosylformylglycinamidine synthase"/>
    <property type="match status" value="1"/>
</dbReference>
<reference evidence="21" key="1">
    <citation type="submission" date="2018-05" db="EMBL/GenBank/DDBJ databases">
        <authorList>
            <person name="Lanie J.A."/>
            <person name="Ng W.-L."/>
            <person name="Kazmierczak K.M."/>
            <person name="Andrzejewski T.M."/>
            <person name="Davidsen T.M."/>
            <person name="Wayne K.J."/>
            <person name="Tettelin H."/>
            <person name="Glass J.I."/>
            <person name="Rusch D."/>
            <person name="Podicherti R."/>
            <person name="Tsui H.-C.T."/>
            <person name="Winkler M.E."/>
        </authorList>
    </citation>
    <scope>NUCLEOTIDE SEQUENCE</scope>
</reference>
<dbReference type="InterPro" id="IPR010918">
    <property type="entry name" value="PurM-like_C_dom"/>
</dbReference>
<evidence type="ECO:0000256" key="13">
    <source>
        <dbReference type="ARBA" id="ARBA00029823"/>
    </source>
</evidence>